<feature type="non-terminal residue" evidence="2">
    <location>
        <position position="1"/>
    </location>
</feature>
<evidence type="ECO:0008006" key="4">
    <source>
        <dbReference type="Google" id="ProtNLM"/>
    </source>
</evidence>
<feature type="region of interest" description="Disordered" evidence="1">
    <location>
        <begin position="1"/>
        <end position="56"/>
    </location>
</feature>
<feature type="compositionally biased region" description="Basic and acidic residues" evidence="1">
    <location>
        <begin position="1"/>
        <end position="19"/>
    </location>
</feature>
<reference evidence="2 3" key="1">
    <citation type="journal article" date="2018" name="Mol. Biol. Evol.">
        <title>Broad Genomic Sampling Reveals a Smut Pathogenic Ancestry of the Fungal Clade Ustilaginomycotina.</title>
        <authorList>
            <person name="Kijpornyongpan T."/>
            <person name="Mondo S.J."/>
            <person name="Barry K."/>
            <person name="Sandor L."/>
            <person name="Lee J."/>
            <person name="Lipzen A."/>
            <person name="Pangilinan J."/>
            <person name="LaButti K."/>
            <person name="Hainaut M."/>
            <person name="Henrissat B."/>
            <person name="Grigoriev I.V."/>
            <person name="Spatafora J.W."/>
            <person name="Aime M.C."/>
        </authorList>
    </citation>
    <scope>NUCLEOTIDE SEQUENCE [LARGE SCALE GENOMIC DNA]</scope>
    <source>
        <strain evidence="2 3">MCA 4198</strain>
    </source>
</reference>
<dbReference type="InParanoid" id="A0A316YE27"/>
<dbReference type="EMBL" id="KZ819640">
    <property type="protein sequence ID" value="PWN87381.1"/>
    <property type="molecule type" value="Genomic_DNA"/>
</dbReference>
<dbReference type="RefSeq" id="XP_025374579.1">
    <property type="nucleotide sequence ID" value="XM_025518486.1"/>
</dbReference>
<evidence type="ECO:0000313" key="2">
    <source>
        <dbReference type="EMBL" id="PWN87381.1"/>
    </source>
</evidence>
<sequence length="268" mass="29496">AYPEVPKGHGEVDWPDEKRVKKAPQPSSGKRETTGEGKKEAENDEGGKRKVDEGLRTYRSPDLTPFEQLLCAVLLSKPISHTLGLRSIRTVLSPPYSFGTPKALDEAGNEGRREALWEARTQHKEKTAEQLGSLVEGVRKLTGTDDEDRAIQLAALLEHAKAANGHREAVDTVRDNITQNIKGVGPTGADIFLRQVQRHKGWECVFPFADHRALDVAARLGLLTDSKDEEAGAKRLASLVGQDRTKFVALLDILIGLDLEKKTDQVVK</sequence>
<feature type="non-terminal residue" evidence="2">
    <location>
        <position position="268"/>
    </location>
</feature>
<dbReference type="AlphaFoldDB" id="A0A316YE27"/>
<evidence type="ECO:0000256" key="1">
    <source>
        <dbReference type="SAM" id="MobiDB-lite"/>
    </source>
</evidence>
<dbReference type="OrthoDB" id="4676at2759"/>
<proteinExistence type="predicted"/>
<feature type="compositionally biased region" description="Basic and acidic residues" evidence="1">
    <location>
        <begin position="29"/>
        <end position="56"/>
    </location>
</feature>
<evidence type="ECO:0000313" key="3">
    <source>
        <dbReference type="Proteomes" id="UP000245768"/>
    </source>
</evidence>
<protein>
    <recommendedName>
        <fullName evidence="4">HhH-GPD domain-containing protein</fullName>
    </recommendedName>
</protein>
<gene>
    <name evidence="2" type="ORF">FA10DRAFT_215291</name>
</gene>
<keyword evidence="3" id="KW-1185">Reference proteome</keyword>
<name>A0A316YE27_9BASI</name>
<accession>A0A316YE27</accession>
<dbReference type="GeneID" id="37040402"/>
<dbReference type="Proteomes" id="UP000245768">
    <property type="component" value="Unassembled WGS sequence"/>
</dbReference>
<organism evidence="2 3">
    <name type="scientific">Acaromyces ingoldii</name>
    <dbReference type="NCBI Taxonomy" id="215250"/>
    <lineage>
        <taxon>Eukaryota</taxon>
        <taxon>Fungi</taxon>
        <taxon>Dikarya</taxon>
        <taxon>Basidiomycota</taxon>
        <taxon>Ustilaginomycotina</taxon>
        <taxon>Exobasidiomycetes</taxon>
        <taxon>Exobasidiales</taxon>
        <taxon>Cryptobasidiaceae</taxon>
        <taxon>Acaromyces</taxon>
    </lineage>
</organism>